<reference evidence="3 4" key="1">
    <citation type="submission" date="2021-05" db="EMBL/GenBank/DDBJ databases">
        <title>A Polyphasic approach of four new species of the genus Ohtaekwangia: Ohtaekwangia histidinii sp. nov., Ohtaekwangia cretensis sp. nov., Ohtaekwangia indiensis sp. nov., Ohtaekwangia reichenbachii sp. nov. from diverse environment.</title>
        <authorList>
            <person name="Octaviana S."/>
        </authorList>
    </citation>
    <scope>NUCLEOTIDE SEQUENCE [LARGE SCALE GENOMIC DNA]</scope>
    <source>
        <strain evidence="3 4">PWU37</strain>
    </source>
</reference>
<dbReference type="InterPro" id="IPR011006">
    <property type="entry name" value="CheY-like_superfamily"/>
</dbReference>
<dbReference type="PANTHER" id="PTHR44520">
    <property type="entry name" value="RESPONSE REGULATOR RCP1-RELATED"/>
    <property type="match status" value="1"/>
</dbReference>
<proteinExistence type="predicted"/>
<gene>
    <name evidence="3" type="ORF">KK078_06230</name>
</gene>
<evidence type="ECO:0000313" key="3">
    <source>
        <dbReference type="EMBL" id="MBT1686145.1"/>
    </source>
</evidence>
<dbReference type="InterPro" id="IPR001789">
    <property type="entry name" value="Sig_transdc_resp-reg_receiver"/>
</dbReference>
<feature type="domain" description="Response regulatory" evidence="2">
    <location>
        <begin position="6"/>
        <end position="130"/>
    </location>
</feature>
<dbReference type="InterPro" id="IPR052893">
    <property type="entry name" value="TCS_response_regulator"/>
</dbReference>
<dbReference type="PROSITE" id="PS50110">
    <property type="entry name" value="RESPONSE_REGULATORY"/>
    <property type="match status" value="1"/>
</dbReference>
<dbReference type="AlphaFoldDB" id="A0AAP2D8P3"/>
<dbReference type="Gene3D" id="3.40.50.2300">
    <property type="match status" value="1"/>
</dbReference>
<evidence type="ECO:0000313" key="4">
    <source>
        <dbReference type="Proteomes" id="UP001319180"/>
    </source>
</evidence>
<protein>
    <submittedName>
        <fullName evidence="3">Response regulator</fullName>
    </submittedName>
</protein>
<sequence length="137" mass="15636">MQRVIHIMVVEDDVLDQMEIRRTLERRGILHRLTIASTGEEALDKLKACDHAPDELPDIILLDLDLPKMNGLDVHALLQEHRLWRKIKAFVLTGASRREEIEAAIQPGIAGIITKPLRLENRLSSDSFNLMIDLMNI</sequence>
<dbReference type="Proteomes" id="UP001319180">
    <property type="component" value="Unassembled WGS sequence"/>
</dbReference>
<evidence type="ECO:0000256" key="1">
    <source>
        <dbReference type="PROSITE-ProRule" id="PRU00169"/>
    </source>
</evidence>
<dbReference type="EMBL" id="JAHESC010000006">
    <property type="protein sequence ID" value="MBT1686145.1"/>
    <property type="molecule type" value="Genomic_DNA"/>
</dbReference>
<evidence type="ECO:0000259" key="2">
    <source>
        <dbReference type="PROSITE" id="PS50110"/>
    </source>
</evidence>
<organism evidence="3 4">
    <name type="scientific">Dawidia soli</name>
    <dbReference type="NCBI Taxonomy" id="2782352"/>
    <lineage>
        <taxon>Bacteria</taxon>
        <taxon>Pseudomonadati</taxon>
        <taxon>Bacteroidota</taxon>
        <taxon>Cytophagia</taxon>
        <taxon>Cytophagales</taxon>
        <taxon>Chryseotaleaceae</taxon>
        <taxon>Dawidia</taxon>
    </lineage>
</organism>
<name>A0AAP2D8P3_9BACT</name>
<feature type="modified residue" description="4-aspartylphosphate" evidence="1">
    <location>
        <position position="63"/>
    </location>
</feature>
<accession>A0AAP2D8P3</accession>
<keyword evidence="1" id="KW-0597">Phosphoprotein</keyword>
<dbReference type="Pfam" id="PF00072">
    <property type="entry name" value="Response_reg"/>
    <property type="match status" value="1"/>
</dbReference>
<dbReference type="SMART" id="SM00448">
    <property type="entry name" value="REC"/>
    <property type="match status" value="1"/>
</dbReference>
<dbReference type="RefSeq" id="WP_254089384.1">
    <property type="nucleotide sequence ID" value="NZ_JAHESC010000006.1"/>
</dbReference>
<dbReference type="GO" id="GO:0000160">
    <property type="term" value="P:phosphorelay signal transduction system"/>
    <property type="evidence" value="ECO:0007669"/>
    <property type="project" value="InterPro"/>
</dbReference>
<dbReference type="PANTHER" id="PTHR44520:SF2">
    <property type="entry name" value="RESPONSE REGULATOR RCP1"/>
    <property type="match status" value="1"/>
</dbReference>
<keyword evidence="4" id="KW-1185">Reference proteome</keyword>
<dbReference type="SUPFAM" id="SSF52172">
    <property type="entry name" value="CheY-like"/>
    <property type="match status" value="1"/>
</dbReference>
<comment type="caution">
    <text evidence="3">The sequence shown here is derived from an EMBL/GenBank/DDBJ whole genome shotgun (WGS) entry which is preliminary data.</text>
</comment>